<dbReference type="PANTHER" id="PTHR23082:SF0">
    <property type="entry name" value="GENERAL TRANSCRIPTION FACTOR 3C POLYPEPTIDE 3"/>
    <property type="match status" value="1"/>
</dbReference>
<dbReference type="InterPro" id="IPR039340">
    <property type="entry name" value="Tfc4/TFIIIC-102/Sfc4"/>
</dbReference>
<evidence type="ECO:0000313" key="2">
    <source>
        <dbReference type="RefSeq" id="XP_028150540.1"/>
    </source>
</evidence>
<sequence length="697" mass="81762">LETAKKMCFEVIRQAPDSYEPYLTLSQMYETTNQKKYKAYLMLASHLAPTSIATTCRLAELCIQDGETEEAIKCYSRSIKYNLTNFFLHKKRLELLEQKCDSKSAIVAKQTMANHIDKKHADIILNLSMEVAKEHYKNKSYIRAIEVLKIPIKRIPEKVTQDVVNVMLELLLINERYSDCLDMFTQFCGFTFDLYLTDDNSIVMNSYEVPENLPIDLKIKFIVCLVKLRCENLFSPLLDKMLIEMDVETCGDLYLDVVESLMTVGYFMGALKLLVPLVKSKNYSLAAVWLKYAECLASCDMIEQAIDSYYTVKELAPGHVEVLYPLAMLLLKQNQREEALKVMSQDFSANKLDVAVLLEQMKLLKQINNWESYWKCMELLMSRHCPVLKHPEELKILLTKERPPEKLAKLRKMRNFRNDSTSVESNFTVIKELSLEEDYDIYKNILQLSIDRREYCYLQKFTFMGLASKRFQKYFSEVNIMAAFSCLLTNDCFHGYNLLRETLMRYSNNNLAWNWFGIVTATQEELRFARFLERFGGSLPIENRRIIIANHHLSMGNYINTINFYLKRYKQTNSVFAAFMLAVAMLQHYHHKSLDKAKKQSMAEIVSYLFLNYAKQRNKMAEQEVYYNLGRMYHQLGVMYLAEFYYKKVFKVDNSYLEQYPEIVSLKREAAFNLHIIYKNSENFIAARNILYEHIVI</sequence>
<proteinExistence type="predicted"/>
<gene>
    <name evidence="2" type="primary">LOC114343899</name>
</gene>
<reference evidence="2" key="1">
    <citation type="submission" date="2025-08" db="UniProtKB">
        <authorList>
            <consortium name="RefSeq"/>
        </authorList>
    </citation>
    <scope>IDENTIFICATION</scope>
    <source>
        <tissue evidence="2">Whole insect</tissue>
    </source>
</reference>
<dbReference type="PANTHER" id="PTHR23082">
    <property type="entry name" value="TRANSCRIPTION INITIATION FACTOR IIIC TFIIIC , POLYPEPTIDE 3-RELATED"/>
    <property type="match status" value="1"/>
</dbReference>
<dbReference type="AlphaFoldDB" id="A0A6P7H3E5"/>
<accession>A0A6P7H3E5</accession>
<dbReference type="InParanoid" id="A0A6P7H3E5"/>
<dbReference type="RefSeq" id="XP_028150540.1">
    <property type="nucleotide sequence ID" value="XM_028294739.1"/>
</dbReference>
<name>A0A6P7H3E5_DIAVI</name>
<dbReference type="SUPFAM" id="SSF48452">
    <property type="entry name" value="TPR-like"/>
    <property type="match status" value="2"/>
</dbReference>
<dbReference type="Gene3D" id="1.25.40.10">
    <property type="entry name" value="Tetratricopeptide repeat domain"/>
    <property type="match status" value="2"/>
</dbReference>
<dbReference type="InterPro" id="IPR011990">
    <property type="entry name" value="TPR-like_helical_dom_sf"/>
</dbReference>
<dbReference type="GO" id="GO:0006383">
    <property type="term" value="P:transcription by RNA polymerase III"/>
    <property type="evidence" value="ECO:0007669"/>
    <property type="project" value="InterPro"/>
</dbReference>
<dbReference type="InterPro" id="IPR019734">
    <property type="entry name" value="TPR_rpt"/>
</dbReference>
<feature type="non-terminal residue" evidence="2">
    <location>
        <position position="1"/>
    </location>
</feature>
<keyword evidence="1" id="KW-0802">TPR repeat</keyword>
<protein>
    <submittedName>
        <fullName evidence="2">General transcription factor 3C polypeptide 3</fullName>
    </submittedName>
</protein>
<dbReference type="PROSITE" id="PS50005">
    <property type="entry name" value="TPR"/>
    <property type="match status" value="1"/>
</dbReference>
<feature type="repeat" description="TPR" evidence="1">
    <location>
        <begin position="623"/>
        <end position="656"/>
    </location>
</feature>
<organism evidence="2">
    <name type="scientific">Diabrotica virgifera virgifera</name>
    <name type="common">western corn rootworm</name>
    <dbReference type="NCBI Taxonomy" id="50390"/>
    <lineage>
        <taxon>Eukaryota</taxon>
        <taxon>Metazoa</taxon>
        <taxon>Ecdysozoa</taxon>
        <taxon>Arthropoda</taxon>
        <taxon>Hexapoda</taxon>
        <taxon>Insecta</taxon>
        <taxon>Pterygota</taxon>
        <taxon>Neoptera</taxon>
        <taxon>Endopterygota</taxon>
        <taxon>Coleoptera</taxon>
        <taxon>Polyphaga</taxon>
        <taxon>Cucujiformia</taxon>
        <taxon>Chrysomeloidea</taxon>
        <taxon>Chrysomelidae</taxon>
        <taxon>Galerucinae</taxon>
        <taxon>Diabroticina</taxon>
        <taxon>Diabroticites</taxon>
        <taxon>Diabrotica</taxon>
    </lineage>
</organism>
<dbReference type="GO" id="GO:0000127">
    <property type="term" value="C:transcription factor TFIIIC complex"/>
    <property type="evidence" value="ECO:0007669"/>
    <property type="project" value="TreeGrafter"/>
</dbReference>
<evidence type="ECO:0000256" key="1">
    <source>
        <dbReference type="PROSITE-ProRule" id="PRU00339"/>
    </source>
</evidence>
<dbReference type="FunCoup" id="A0A6P7H3E5">
    <property type="interactions" value="1572"/>
</dbReference>
<dbReference type="SMART" id="SM00028">
    <property type="entry name" value="TPR"/>
    <property type="match status" value="3"/>
</dbReference>
<dbReference type="Pfam" id="PF13181">
    <property type="entry name" value="TPR_8"/>
    <property type="match status" value="2"/>
</dbReference>